<feature type="compositionally biased region" description="Low complexity" evidence="1">
    <location>
        <begin position="1"/>
        <end position="16"/>
    </location>
</feature>
<evidence type="ECO:0000313" key="2">
    <source>
        <dbReference type="EMBL" id="KJE92204.1"/>
    </source>
</evidence>
<dbReference type="AlphaFoldDB" id="A0A0D2X2A2"/>
<name>A0A0D2X2A2_CAPO3</name>
<keyword evidence="3" id="KW-1185">Reference proteome</keyword>
<sequence>MTLPTPASSLSSAPLLPDHEPSLQASPSPRKSANPSANPSPLQQLLAAPDKLGLQSPPLPSPPSQVDMLSTSDMVVMANSSLDSTALATSEGDNHSLVAATAAGPTSPWLTPPQDSASSLLDSTSSNTDGNALSNPSQSSSNSSSSNNSSSSSHSNNGQNGSNPNGSITSSSSSSSSSNSSDSAAGSASSSSNSSPPMEASASALSVLDGLLGVNPLAEPSISELSAALSADAAHLLPPIGEGPLNLSSLLADDSAPLDASALPLAAGDMLGALLTAPADEADPLASFLGTASTSVADDDAASLTTSSALLSAAATGLEANSANAGTDSLEDIMFSIMDETVGGPPSALDAAMLGVEGSLASSTADFLAAAAQYAAVTAASAPPPMFGGPCYDYYWALPTPV</sequence>
<accession>A0A0D2X2A2</accession>
<feature type="region of interest" description="Disordered" evidence="1">
    <location>
        <begin position="1"/>
        <end position="72"/>
    </location>
</feature>
<evidence type="ECO:0000313" key="3">
    <source>
        <dbReference type="Proteomes" id="UP000008743"/>
    </source>
</evidence>
<dbReference type="RefSeq" id="XP_004364056.1">
    <property type="nucleotide sequence ID" value="XM_004363999.1"/>
</dbReference>
<dbReference type="EMBL" id="KE346363">
    <property type="protein sequence ID" value="KJE92204.1"/>
    <property type="molecule type" value="Genomic_DNA"/>
</dbReference>
<feature type="compositionally biased region" description="Polar residues" evidence="1">
    <location>
        <begin position="23"/>
        <end position="43"/>
    </location>
</feature>
<gene>
    <name evidence="2" type="ORF">CAOG_003217</name>
</gene>
<reference evidence="3" key="1">
    <citation type="submission" date="2011-02" db="EMBL/GenBank/DDBJ databases">
        <title>The Genome Sequence of Capsaspora owczarzaki ATCC 30864.</title>
        <authorList>
            <person name="Russ C."/>
            <person name="Cuomo C."/>
            <person name="Burger G."/>
            <person name="Gray M.W."/>
            <person name="Holland P.W.H."/>
            <person name="King N."/>
            <person name="Lang F.B.F."/>
            <person name="Roger A.J."/>
            <person name="Ruiz-Trillo I."/>
            <person name="Young S.K."/>
            <person name="Zeng Q."/>
            <person name="Gargeya S."/>
            <person name="Alvarado L."/>
            <person name="Berlin A."/>
            <person name="Chapman S.B."/>
            <person name="Chen Z."/>
            <person name="Freedman E."/>
            <person name="Gellesch M."/>
            <person name="Goldberg J."/>
            <person name="Griggs A."/>
            <person name="Gujja S."/>
            <person name="Heilman E."/>
            <person name="Heiman D."/>
            <person name="Howarth C."/>
            <person name="Mehta T."/>
            <person name="Neiman D."/>
            <person name="Pearson M."/>
            <person name="Roberts A."/>
            <person name="Saif S."/>
            <person name="Shea T."/>
            <person name="Shenoy N."/>
            <person name="Sisk P."/>
            <person name="Stolte C."/>
            <person name="Sykes S."/>
            <person name="White J."/>
            <person name="Yandava C."/>
            <person name="Haas B."/>
            <person name="Nusbaum C."/>
            <person name="Birren B."/>
        </authorList>
    </citation>
    <scope>NUCLEOTIDE SEQUENCE</scope>
    <source>
        <strain evidence="3">ATCC 30864</strain>
    </source>
</reference>
<feature type="compositionally biased region" description="Low complexity" evidence="1">
    <location>
        <begin position="115"/>
        <end position="200"/>
    </location>
</feature>
<evidence type="ECO:0000256" key="1">
    <source>
        <dbReference type="SAM" id="MobiDB-lite"/>
    </source>
</evidence>
<feature type="region of interest" description="Disordered" evidence="1">
    <location>
        <begin position="97"/>
        <end position="200"/>
    </location>
</feature>
<proteinExistence type="predicted"/>
<organism evidence="2 3">
    <name type="scientific">Capsaspora owczarzaki (strain ATCC 30864)</name>
    <dbReference type="NCBI Taxonomy" id="595528"/>
    <lineage>
        <taxon>Eukaryota</taxon>
        <taxon>Filasterea</taxon>
        <taxon>Capsaspora</taxon>
    </lineage>
</organism>
<protein>
    <submittedName>
        <fullName evidence="2">Uncharacterized protein</fullName>
    </submittedName>
</protein>
<dbReference type="Proteomes" id="UP000008743">
    <property type="component" value="Unassembled WGS sequence"/>
</dbReference>
<dbReference type="InParanoid" id="A0A0D2X2A2"/>